<accession>A0A078LWE0</accession>
<dbReference type="STRING" id="1499686.BN1079_01935"/>
<proteinExistence type="predicted"/>
<dbReference type="Gene3D" id="3.30.565.40">
    <property type="entry name" value="Fervidobacterium nodosum Rt17-B1 like"/>
    <property type="match status" value="1"/>
</dbReference>
<dbReference type="eggNOG" id="ENOG5032SQ9">
    <property type="taxonomic scope" value="Bacteria"/>
</dbReference>
<dbReference type="InterPro" id="IPR037126">
    <property type="entry name" value="PdaC/RsiV-like_sf"/>
</dbReference>
<keyword evidence="3" id="KW-1185">Reference proteome</keyword>
<dbReference type="Gene3D" id="3.90.640.20">
    <property type="entry name" value="Heat-shock cognate protein, ATPase"/>
    <property type="match status" value="1"/>
</dbReference>
<organism evidence="2 3">
    <name type="scientific">Pseudomonas saudiphocaensis</name>
    <dbReference type="NCBI Taxonomy" id="1499686"/>
    <lineage>
        <taxon>Bacteria</taxon>
        <taxon>Pseudomonadati</taxon>
        <taxon>Pseudomonadota</taxon>
        <taxon>Gammaproteobacteria</taxon>
        <taxon>Pseudomonadales</taxon>
        <taxon>Pseudomonadaceae</taxon>
        <taxon>Pseudomonas</taxon>
    </lineage>
</organism>
<evidence type="ECO:0000313" key="2">
    <source>
        <dbReference type="EMBL" id="CDZ94612.1"/>
    </source>
</evidence>
<evidence type="ECO:0000313" key="3">
    <source>
        <dbReference type="Proteomes" id="UP000053902"/>
    </source>
</evidence>
<feature type="domain" description="DUF3298" evidence="1">
    <location>
        <begin position="195"/>
        <end position="271"/>
    </location>
</feature>
<dbReference type="HOGENOM" id="CLU_088507_0_0_6"/>
<dbReference type="OrthoDB" id="8610451at2"/>
<keyword evidence="2" id="KW-0449">Lipoprotein</keyword>
<dbReference type="EMBL" id="CCSF01000001">
    <property type="protein sequence ID" value="CDZ94612.1"/>
    <property type="molecule type" value="Genomic_DNA"/>
</dbReference>
<protein>
    <submittedName>
        <fullName evidence="2">Putative lipoprotein</fullName>
    </submittedName>
</protein>
<evidence type="ECO:0000259" key="1">
    <source>
        <dbReference type="Pfam" id="PF11738"/>
    </source>
</evidence>
<name>A0A078LWE0_9PSED</name>
<sequence>MNPIYRLFENLGKVAGRHQQTIDLELSTALAAPAAFNRSALLFRNIVTLTTTALLLSACQHFGATPAVEIRQVVSEQRPAGCPEQDESCPLVNIDTEHFLNEPVLNALIDERLRRMTMFGPESQMPTTLESYQEAFLRDARPHWSSYLQAKLRERHGDILVVELSSYLFTGGAHGMPGRGFINFDRKQNRELRLNDILLPGQAGNFWRVARQAHQRWLVENEHDQDAEFIELWPFQQTAHIAMLKDSILLKYDVYSIAPYSSGHPELTIPHDQLKGIVRPEYL</sequence>
<dbReference type="AlphaFoldDB" id="A0A078LWE0"/>
<dbReference type="Pfam" id="PF11738">
    <property type="entry name" value="DUF3298"/>
    <property type="match status" value="1"/>
</dbReference>
<gene>
    <name evidence="2" type="ORF">BN1079_01935</name>
</gene>
<dbReference type="Proteomes" id="UP000053902">
    <property type="component" value="Unassembled WGS sequence"/>
</dbReference>
<dbReference type="InterPro" id="IPR021729">
    <property type="entry name" value="DUF3298"/>
</dbReference>
<dbReference type="RefSeq" id="WP_081950825.1">
    <property type="nucleotide sequence ID" value="NZ_CCSF01000001.1"/>
</dbReference>
<reference evidence="2 3" key="1">
    <citation type="submission" date="2014-07" db="EMBL/GenBank/DDBJ databases">
        <authorList>
            <person name="Urmite Genomes Urmite Genomes"/>
        </authorList>
    </citation>
    <scope>NUCLEOTIDE SEQUENCE [LARGE SCALE GENOMIC DNA]</scope>
    <source>
        <strain evidence="2 3">20_BN</strain>
    </source>
</reference>